<dbReference type="Gene3D" id="3.55.50.30">
    <property type="match status" value="1"/>
</dbReference>
<evidence type="ECO:0000256" key="1">
    <source>
        <dbReference type="SAM" id="Phobius"/>
    </source>
</evidence>
<name>A0A062VBY2_9PROT</name>
<dbReference type="InterPro" id="IPR006860">
    <property type="entry name" value="FecR"/>
</dbReference>
<dbReference type="PATRIC" id="fig|1280954.3.peg.3602"/>
<dbReference type="AlphaFoldDB" id="A0A062VBY2"/>
<dbReference type="Proteomes" id="UP000027100">
    <property type="component" value="Unassembled WGS sequence"/>
</dbReference>
<dbReference type="eggNOG" id="COG3712">
    <property type="taxonomic scope" value="Bacteria"/>
</dbReference>
<evidence type="ECO:0000313" key="4">
    <source>
        <dbReference type="Proteomes" id="UP000027100"/>
    </source>
</evidence>
<dbReference type="Pfam" id="PF04773">
    <property type="entry name" value="FecR"/>
    <property type="match status" value="1"/>
</dbReference>
<dbReference type="GO" id="GO:0016989">
    <property type="term" value="F:sigma factor antagonist activity"/>
    <property type="evidence" value="ECO:0007669"/>
    <property type="project" value="TreeGrafter"/>
</dbReference>
<organism evidence="3 4">
    <name type="scientific">Hyphomonas polymorpha PS728</name>
    <dbReference type="NCBI Taxonomy" id="1280954"/>
    <lineage>
        <taxon>Bacteria</taxon>
        <taxon>Pseudomonadati</taxon>
        <taxon>Pseudomonadota</taxon>
        <taxon>Alphaproteobacteria</taxon>
        <taxon>Hyphomonadales</taxon>
        <taxon>Hyphomonadaceae</taxon>
        <taxon>Hyphomonas</taxon>
    </lineage>
</organism>
<feature type="transmembrane region" description="Helical" evidence="1">
    <location>
        <begin position="75"/>
        <end position="96"/>
    </location>
</feature>
<sequence>MAYLLGAEHTPDKDKKLELWLAASPDHRRALEGLRAGWMAIAEVEGVEDILSAPARIAVPRAGRPAAPSRQRRRLVAGLLAAAACGVALIFVAPLMQTAPSEDIYLATAIGEIRTFDLSDGSRLTLDAGSEVKGRFTRDQRSLTLVEGNAYFDIARAPERPLDVRAGDVQVKVLGTQFDIRRRPAETIISVEEGHVAVTGVQGLPAVSLTGGLQVTYRTGKGFDASATFDAARSAAWRRGQLYYVDARLGDIIDDVNRYSARPITLADQTLGDLRLTMSFSVNQIEIMLAGLDEAYPLDINYTSSEIHIYSVSE</sequence>
<evidence type="ECO:0000259" key="2">
    <source>
        <dbReference type="Pfam" id="PF04773"/>
    </source>
</evidence>
<proteinExistence type="predicted"/>
<dbReference type="PANTHER" id="PTHR30273:SF2">
    <property type="entry name" value="PROTEIN FECR"/>
    <property type="match status" value="1"/>
</dbReference>
<accession>A0A062VBY2</accession>
<keyword evidence="4" id="KW-1185">Reference proteome</keyword>
<feature type="domain" description="FecR protein" evidence="2">
    <location>
        <begin position="106"/>
        <end position="196"/>
    </location>
</feature>
<dbReference type="PIRSF" id="PIRSF018266">
    <property type="entry name" value="FecR"/>
    <property type="match status" value="1"/>
</dbReference>
<keyword evidence="1" id="KW-0812">Transmembrane</keyword>
<dbReference type="OrthoDB" id="636724at2"/>
<gene>
    <name evidence="3" type="ORF">HPO_17888</name>
</gene>
<dbReference type="Gene3D" id="2.60.120.1440">
    <property type="match status" value="1"/>
</dbReference>
<dbReference type="InterPro" id="IPR012373">
    <property type="entry name" value="Ferrdict_sens_TM"/>
</dbReference>
<dbReference type="STRING" id="1280954.HPO_17888"/>
<dbReference type="EMBL" id="ARYM01000032">
    <property type="protein sequence ID" value="KCZ96822.1"/>
    <property type="molecule type" value="Genomic_DNA"/>
</dbReference>
<keyword evidence="1" id="KW-0472">Membrane</keyword>
<evidence type="ECO:0000313" key="3">
    <source>
        <dbReference type="EMBL" id="KCZ96822.1"/>
    </source>
</evidence>
<comment type="caution">
    <text evidence="3">The sequence shown here is derived from an EMBL/GenBank/DDBJ whole genome shotgun (WGS) entry which is preliminary data.</text>
</comment>
<dbReference type="PANTHER" id="PTHR30273">
    <property type="entry name" value="PERIPLASMIC SIGNAL SENSOR AND SIGMA FACTOR ACTIVATOR FECR-RELATED"/>
    <property type="match status" value="1"/>
</dbReference>
<protein>
    <submittedName>
        <fullName evidence="3">Sigma factor regulatory protein FecR/PupR family</fullName>
    </submittedName>
</protein>
<reference evidence="3 4" key="1">
    <citation type="journal article" date="2014" name="Antonie Van Leeuwenhoek">
        <title>Hyphomonas beringensis sp. nov. and Hyphomonas chukchiensis sp. nov., isolated from surface seawater of the Bering Sea and Chukchi Sea.</title>
        <authorList>
            <person name="Li C."/>
            <person name="Lai Q."/>
            <person name="Li G."/>
            <person name="Dong C."/>
            <person name="Wang J."/>
            <person name="Liao Y."/>
            <person name="Shao Z."/>
        </authorList>
    </citation>
    <scope>NUCLEOTIDE SEQUENCE [LARGE SCALE GENOMIC DNA]</scope>
    <source>
        <strain evidence="3 4">PS728</strain>
    </source>
</reference>
<keyword evidence="1" id="KW-1133">Transmembrane helix</keyword>